<dbReference type="CDD" id="cd02440">
    <property type="entry name" value="AdoMet_MTases"/>
    <property type="match status" value="1"/>
</dbReference>
<keyword evidence="1" id="KW-0489">Methyltransferase</keyword>
<accession>A0A1G1Y034</accession>
<dbReference type="GO" id="GO:0006400">
    <property type="term" value="P:tRNA modification"/>
    <property type="evidence" value="ECO:0007669"/>
    <property type="project" value="UniProtKB-ARBA"/>
</dbReference>
<evidence type="ECO:0000313" key="4">
    <source>
        <dbReference type="EMBL" id="OGY45160.1"/>
    </source>
</evidence>
<comment type="caution">
    <text evidence="4">The sequence shown here is derived from an EMBL/GenBank/DDBJ whole genome shotgun (WGS) entry which is preliminary data.</text>
</comment>
<keyword evidence="2" id="KW-0808">Transferase</keyword>
<dbReference type="AlphaFoldDB" id="A0A1G1Y034"/>
<feature type="domain" description="Methyltransferase type 11" evidence="3">
    <location>
        <begin position="49"/>
        <end position="147"/>
    </location>
</feature>
<reference evidence="4 5" key="1">
    <citation type="journal article" date="2016" name="Nat. Commun.">
        <title>Thousands of microbial genomes shed light on interconnected biogeochemical processes in an aquifer system.</title>
        <authorList>
            <person name="Anantharaman K."/>
            <person name="Brown C.T."/>
            <person name="Hug L.A."/>
            <person name="Sharon I."/>
            <person name="Castelle C.J."/>
            <person name="Probst A.J."/>
            <person name="Thomas B.C."/>
            <person name="Singh A."/>
            <person name="Wilkins M.J."/>
            <person name="Karaoz U."/>
            <person name="Brodie E.L."/>
            <person name="Williams K.H."/>
            <person name="Hubbard S.S."/>
            <person name="Banfield J.F."/>
        </authorList>
    </citation>
    <scope>NUCLEOTIDE SEQUENCE [LARGE SCALE GENOMIC DNA]</scope>
</reference>
<dbReference type="GO" id="GO:0008175">
    <property type="term" value="F:tRNA methyltransferase activity"/>
    <property type="evidence" value="ECO:0007669"/>
    <property type="project" value="UniProtKB-ARBA"/>
</dbReference>
<dbReference type="GO" id="GO:0008757">
    <property type="term" value="F:S-adenosylmethionine-dependent methyltransferase activity"/>
    <property type="evidence" value="ECO:0007669"/>
    <property type="project" value="InterPro"/>
</dbReference>
<dbReference type="GO" id="GO:0032259">
    <property type="term" value="P:methylation"/>
    <property type="evidence" value="ECO:0007669"/>
    <property type="project" value="UniProtKB-KW"/>
</dbReference>
<dbReference type="InterPro" id="IPR013216">
    <property type="entry name" value="Methyltransf_11"/>
</dbReference>
<dbReference type="EMBL" id="MHIE01000027">
    <property type="protein sequence ID" value="OGY45160.1"/>
    <property type="molecule type" value="Genomic_DNA"/>
</dbReference>
<gene>
    <name evidence="4" type="ORF">A2744_00745</name>
</gene>
<dbReference type="SUPFAM" id="SSF53335">
    <property type="entry name" value="S-adenosyl-L-methionine-dependent methyltransferases"/>
    <property type="match status" value="1"/>
</dbReference>
<dbReference type="Pfam" id="PF08241">
    <property type="entry name" value="Methyltransf_11"/>
    <property type="match status" value="1"/>
</dbReference>
<evidence type="ECO:0000313" key="5">
    <source>
        <dbReference type="Proteomes" id="UP000178240"/>
    </source>
</evidence>
<dbReference type="InterPro" id="IPR051422">
    <property type="entry name" value="AlkB_tRNA_MeTrf/Diox"/>
</dbReference>
<evidence type="ECO:0000259" key="3">
    <source>
        <dbReference type="Pfam" id="PF08241"/>
    </source>
</evidence>
<sequence length="245" mass="28662">MKPETVQKILDKVKSDYNTIAVDFDKSRQELWPGSIEFKKYVQPGDNVLDAGCGNGKLRLMFKDVKVDYFGVDISQNLLTIAQKNSQFALPNQQFFNAEIFQLPFADNFFDVIFCIAVFHHLPGYELRLKALREFQRVLKPGGVLVMSNWNRWQRQSIYYIIKFTFLKIFGKSDLDFKDIFLPWQEGKVKRYYHAFTLGELKKLVIKSDLNLVDQYLSYWDISCRQKVWPLGYIKGANIVTVAKK</sequence>
<dbReference type="Proteomes" id="UP000178240">
    <property type="component" value="Unassembled WGS sequence"/>
</dbReference>
<dbReference type="PANTHER" id="PTHR13069">
    <property type="entry name" value="ALKYLATED DNA REPAIR PROTEIN ALKB HOMOLOG 8"/>
    <property type="match status" value="1"/>
</dbReference>
<dbReference type="InterPro" id="IPR029063">
    <property type="entry name" value="SAM-dependent_MTases_sf"/>
</dbReference>
<dbReference type="Gene3D" id="3.40.50.150">
    <property type="entry name" value="Vaccinia Virus protein VP39"/>
    <property type="match status" value="1"/>
</dbReference>
<evidence type="ECO:0000256" key="2">
    <source>
        <dbReference type="ARBA" id="ARBA00022679"/>
    </source>
</evidence>
<proteinExistence type="predicted"/>
<evidence type="ECO:0000256" key="1">
    <source>
        <dbReference type="ARBA" id="ARBA00022603"/>
    </source>
</evidence>
<dbReference type="PANTHER" id="PTHR13069:SF21">
    <property type="entry name" value="ALKYLATED DNA REPAIR PROTEIN ALKB HOMOLOG 8"/>
    <property type="match status" value="1"/>
</dbReference>
<protein>
    <recommendedName>
        <fullName evidence="3">Methyltransferase type 11 domain-containing protein</fullName>
    </recommendedName>
</protein>
<organism evidence="4 5">
    <name type="scientific">Candidatus Buchananbacteria bacterium RIFCSPHIGHO2_01_FULL_44_11</name>
    <dbReference type="NCBI Taxonomy" id="1797535"/>
    <lineage>
        <taxon>Bacteria</taxon>
        <taxon>Candidatus Buchananiibacteriota</taxon>
    </lineage>
</organism>
<name>A0A1G1Y034_9BACT</name>
<dbReference type="STRING" id="1797535.A2744_00745"/>